<keyword evidence="1" id="KW-1133">Transmembrane helix</keyword>
<dbReference type="Gene3D" id="2.60.40.3050">
    <property type="match status" value="1"/>
</dbReference>
<dbReference type="AlphaFoldDB" id="A0A1H6TB80"/>
<evidence type="ECO:0000259" key="4">
    <source>
        <dbReference type="Pfam" id="PF24547"/>
    </source>
</evidence>
<dbReference type="InterPro" id="IPR055382">
    <property type="entry name" value="DUF7601"/>
</dbReference>
<keyword evidence="1" id="KW-0472">Membrane</keyword>
<gene>
    <name evidence="5" type="ORF">SAMN04487834_102011</name>
</gene>
<accession>A0A1H6TB80</accession>
<dbReference type="Gene3D" id="2.60.40.1140">
    <property type="entry name" value="Collagen-binding surface protein Cna, B-type domain"/>
    <property type="match status" value="1"/>
</dbReference>
<name>A0A1H6TB80_9FIRM</name>
<dbReference type="Pfam" id="PF24547">
    <property type="entry name" value="DUF7601"/>
    <property type="match status" value="1"/>
</dbReference>
<proteinExistence type="predicted"/>
<feature type="signal peptide" evidence="2">
    <location>
        <begin position="1"/>
        <end position="26"/>
    </location>
</feature>
<evidence type="ECO:0000256" key="1">
    <source>
        <dbReference type="SAM" id="Phobius"/>
    </source>
</evidence>
<evidence type="ECO:0000313" key="5">
    <source>
        <dbReference type="EMBL" id="SEI73495.1"/>
    </source>
</evidence>
<keyword evidence="2" id="KW-0732">Signal</keyword>
<keyword evidence="6" id="KW-1185">Reference proteome</keyword>
<reference evidence="6" key="1">
    <citation type="submission" date="2016-10" db="EMBL/GenBank/DDBJ databases">
        <authorList>
            <person name="Varghese N."/>
        </authorList>
    </citation>
    <scope>NUCLEOTIDE SEQUENCE [LARGE SCALE GENOMIC DNA]</scope>
    <source>
        <strain evidence="6">DSM 20406</strain>
    </source>
</reference>
<dbReference type="InterPro" id="IPR038174">
    <property type="entry name" value="Strep_pil_link_sf"/>
</dbReference>
<evidence type="ECO:0000256" key="2">
    <source>
        <dbReference type="SAM" id="SignalP"/>
    </source>
</evidence>
<protein>
    <submittedName>
        <fullName evidence="5">Uncharacterized protein</fullName>
    </submittedName>
</protein>
<dbReference type="RefSeq" id="WP_074731924.1">
    <property type="nucleotide sequence ID" value="NZ_FNYK01000020.1"/>
</dbReference>
<evidence type="ECO:0000259" key="3">
    <source>
        <dbReference type="Pfam" id="PF12892"/>
    </source>
</evidence>
<keyword evidence="1" id="KW-0812">Transmembrane</keyword>
<dbReference type="Proteomes" id="UP000183028">
    <property type="component" value="Unassembled WGS sequence"/>
</dbReference>
<dbReference type="InterPro" id="IPR022464">
    <property type="entry name" value="Strep_pil_isopept_link"/>
</dbReference>
<dbReference type="eggNOG" id="ENOG5032WVM">
    <property type="taxonomic scope" value="Bacteria"/>
</dbReference>
<dbReference type="Pfam" id="PF12892">
    <property type="entry name" value="FctA"/>
    <property type="match status" value="1"/>
</dbReference>
<feature type="chain" id="PRO_5038471100" evidence="2">
    <location>
        <begin position="27"/>
        <end position="371"/>
    </location>
</feature>
<feature type="domain" description="Streptococcal pilin isopeptide linkage" evidence="3">
    <location>
        <begin position="39"/>
        <end position="200"/>
    </location>
</feature>
<evidence type="ECO:0000313" key="6">
    <source>
        <dbReference type="Proteomes" id="UP000183028"/>
    </source>
</evidence>
<dbReference type="EMBL" id="FNYK01000020">
    <property type="protein sequence ID" value="SEI73495.1"/>
    <property type="molecule type" value="Genomic_DNA"/>
</dbReference>
<dbReference type="OrthoDB" id="3191594at2"/>
<feature type="domain" description="DUF7601" evidence="4">
    <location>
        <begin position="202"/>
        <end position="309"/>
    </location>
</feature>
<feature type="transmembrane region" description="Helical" evidence="1">
    <location>
        <begin position="342"/>
        <end position="363"/>
    </location>
</feature>
<sequence>MKNFKSKLIASVMTTAMIFSSAAAFAPVHAVNGTTTQFKKYLKVEQGATAPTAGFKFTVASGNEKAASDTTRKINAGPTPNDVVVGDATFSSGSSKVDSATGVTADGKQIFVSDVTVDFTKVDFPAAGIYRYLITEQNPTSSYFTKDASTKVLDVYVSRNDQQALVIDGYVLHADPDAEITTGTVLTNKGKNTGFVNEYKSHDLEIVKKATGNQANPDDEFTYTLTINGANPNTTLAVVTTSTDDATKQNIETNTGSVTKTIKLKAGQSYKVVGLNEGASYNVEETDKNHYELKSVEATGADTVNKENASVVKENKTVADDSLTGNVTITFNNEKTGTVPTGIIFAVAPFAVGAFVLAAFIIVKMRRTAKQ</sequence>
<organism evidence="5 6">
    <name type="scientific">Sharpea azabuensis</name>
    <dbReference type="NCBI Taxonomy" id="322505"/>
    <lineage>
        <taxon>Bacteria</taxon>
        <taxon>Bacillati</taxon>
        <taxon>Bacillota</taxon>
        <taxon>Erysipelotrichia</taxon>
        <taxon>Erysipelotrichales</taxon>
        <taxon>Coprobacillaceae</taxon>
        <taxon>Sharpea</taxon>
    </lineage>
</organism>